<feature type="domain" description="Response regulatory" evidence="2">
    <location>
        <begin position="5"/>
        <end position="124"/>
    </location>
</feature>
<sequence>MKNSKILLVDDNSALRGMLSFSLETAGYEVIEAESRAEAILQLKQQAVPVVILDMGMPPNQYTPEEGLAVLDWIVVNQPETKVVVLTGQDDEGVSYLALKKGAFDFLEKPITVVMLLVAVKRACLFYEQTKKLKQEEGIQKVQIEVSLGQGVKETRNQAEQKLVKQVLADTGFNVHEAARRLGLKRENMYYLIKKYNLQREEASEH</sequence>
<dbReference type="SMART" id="SM00448">
    <property type="entry name" value="REC"/>
    <property type="match status" value="1"/>
</dbReference>
<accession>A0A3B0W9K2</accession>
<proteinExistence type="predicted"/>
<dbReference type="EMBL" id="UOFB01000223">
    <property type="protein sequence ID" value="VAW47892.1"/>
    <property type="molecule type" value="Genomic_DNA"/>
</dbReference>
<dbReference type="PRINTS" id="PR01590">
    <property type="entry name" value="HTHFIS"/>
</dbReference>
<dbReference type="Pfam" id="PF00072">
    <property type="entry name" value="Response_reg"/>
    <property type="match status" value="1"/>
</dbReference>
<dbReference type="PANTHER" id="PTHR44591">
    <property type="entry name" value="STRESS RESPONSE REGULATOR PROTEIN 1"/>
    <property type="match status" value="1"/>
</dbReference>
<organism evidence="3">
    <name type="scientific">hydrothermal vent metagenome</name>
    <dbReference type="NCBI Taxonomy" id="652676"/>
    <lineage>
        <taxon>unclassified sequences</taxon>
        <taxon>metagenomes</taxon>
        <taxon>ecological metagenomes</taxon>
    </lineage>
</organism>
<evidence type="ECO:0000313" key="3">
    <source>
        <dbReference type="EMBL" id="VAW47892.1"/>
    </source>
</evidence>
<dbReference type="SUPFAM" id="SSF52172">
    <property type="entry name" value="CheY-like"/>
    <property type="match status" value="1"/>
</dbReference>
<dbReference type="Gene3D" id="3.40.50.2300">
    <property type="match status" value="1"/>
</dbReference>
<dbReference type="InterPro" id="IPR011006">
    <property type="entry name" value="CheY-like_superfamily"/>
</dbReference>
<dbReference type="InterPro" id="IPR009057">
    <property type="entry name" value="Homeodomain-like_sf"/>
</dbReference>
<dbReference type="InterPro" id="IPR002197">
    <property type="entry name" value="HTH_Fis"/>
</dbReference>
<dbReference type="Pfam" id="PF02954">
    <property type="entry name" value="HTH_8"/>
    <property type="match status" value="1"/>
</dbReference>
<evidence type="ECO:0000259" key="2">
    <source>
        <dbReference type="PROSITE" id="PS50110"/>
    </source>
</evidence>
<dbReference type="Gene3D" id="1.10.10.60">
    <property type="entry name" value="Homeodomain-like"/>
    <property type="match status" value="1"/>
</dbReference>
<dbReference type="InterPro" id="IPR001789">
    <property type="entry name" value="Sig_transdc_resp-reg_receiver"/>
</dbReference>
<name>A0A3B0W9K2_9ZZZZ</name>
<reference evidence="3" key="1">
    <citation type="submission" date="2018-06" db="EMBL/GenBank/DDBJ databases">
        <authorList>
            <person name="Zhirakovskaya E."/>
        </authorList>
    </citation>
    <scope>NUCLEOTIDE SEQUENCE</scope>
</reference>
<dbReference type="GO" id="GO:0000160">
    <property type="term" value="P:phosphorelay signal transduction system"/>
    <property type="evidence" value="ECO:0007669"/>
    <property type="project" value="InterPro"/>
</dbReference>
<dbReference type="PANTHER" id="PTHR44591:SF3">
    <property type="entry name" value="RESPONSE REGULATORY DOMAIN-CONTAINING PROTEIN"/>
    <property type="match status" value="1"/>
</dbReference>
<dbReference type="GO" id="GO:0043565">
    <property type="term" value="F:sequence-specific DNA binding"/>
    <property type="evidence" value="ECO:0007669"/>
    <property type="project" value="InterPro"/>
</dbReference>
<protein>
    <submittedName>
        <fullName evidence="3">Response regulator</fullName>
    </submittedName>
</protein>
<dbReference type="SUPFAM" id="SSF46689">
    <property type="entry name" value="Homeodomain-like"/>
    <property type="match status" value="1"/>
</dbReference>
<dbReference type="AlphaFoldDB" id="A0A3B0W9K2"/>
<dbReference type="InterPro" id="IPR050595">
    <property type="entry name" value="Bact_response_regulator"/>
</dbReference>
<keyword evidence="1" id="KW-0597">Phosphoprotein</keyword>
<dbReference type="PROSITE" id="PS50110">
    <property type="entry name" value="RESPONSE_REGULATORY"/>
    <property type="match status" value="1"/>
</dbReference>
<gene>
    <name evidence="3" type="ORF">MNBD_GAMMA04-1293</name>
</gene>
<evidence type="ECO:0000256" key="1">
    <source>
        <dbReference type="ARBA" id="ARBA00022553"/>
    </source>
</evidence>